<dbReference type="HAMAP" id="MF_01629">
    <property type="entry name" value="PdxH"/>
    <property type="match status" value="1"/>
</dbReference>
<dbReference type="InterPro" id="IPR012349">
    <property type="entry name" value="Split_barrel_FMN-bd"/>
</dbReference>
<comment type="caution">
    <text evidence="11">The sequence shown here is derived from an EMBL/GenBank/DDBJ whole genome shotgun (WGS) entry which is preliminary data.</text>
</comment>
<accession>A0AAW0Z0T0</accession>
<evidence type="ECO:0000259" key="10">
    <source>
        <dbReference type="Pfam" id="PF10590"/>
    </source>
</evidence>
<evidence type="ECO:0000256" key="5">
    <source>
        <dbReference type="ARBA" id="ARBA00022630"/>
    </source>
</evidence>
<dbReference type="RefSeq" id="XP_066803867.1">
    <property type="nucleotide sequence ID" value="XM_066945178.1"/>
</dbReference>
<dbReference type="Proteomes" id="UP001388673">
    <property type="component" value="Unassembled WGS sequence"/>
</dbReference>
<dbReference type="GO" id="GO:0010181">
    <property type="term" value="F:FMN binding"/>
    <property type="evidence" value="ECO:0007669"/>
    <property type="project" value="InterPro"/>
</dbReference>
<dbReference type="EC" id="1.4.3.5" evidence="4"/>
<organism evidence="11 12">
    <name type="scientific">Kwoniella newhampshirensis</name>
    <dbReference type="NCBI Taxonomy" id="1651941"/>
    <lineage>
        <taxon>Eukaryota</taxon>
        <taxon>Fungi</taxon>
        <taxon>Dikarya</taxon>
        <taxon>Basidiomycota</taxon>
        <taxon>Agaricomycotina</taxon>
        <taxon>Tremellomycetes</taxon>
        <taxon>Tremellales</taxon>
        <taxon>Cryptococcaceae</taxon>
        <taxon>Kwoniella</taxon>
    </lineage>
</organism>
<dbReference type="FunFam" id="2.30.110.10:FF:000011">
    <property type="entry name" value="Chromosome 7, whole genome shotgun sequence"/>
    <property type="match status" value="1"/>
</dbReference>
<comment type="cofactor">
    <cofactor evidence="1">
        <name>FMN</name>
        <dbReference type="ChEBI" id="CHEBI:58210"/>
    </cofactor>
</comment>
<keyword evidence="5" id="KW-0285">Flavoprotein</keyword>
<feature type="domain" description="Pyridoxine 5'-phosphate oxidase dimerisation C-terminal" evidence="10">
    <location>
        <begin position="206"/>
        <end position="249"/>
    </location>
</feature>
<gene>
    <name evidence="11" type="ORF">IAR55_002061</name>
</gene>
<dbReference type="NCBIfam" id="NF004231">
    <property type="entry name" value="PRK05679.1"/>
    <property type="match status" value="1"/>
</dbReference>
<dbReference type="PIRSF" id="PIRSF000190">
    <property type="entry name" value="Pyd_amn-ph_oxd"/>
    <property type="match status" value="1"/>
</dbReference>
<feature type="region of interest" description="Disordered" evidence="8">
    <location>
        <begin position="1"/>
        <end position="35"/>
    </location>
</feature>
<dbReference type="GO" id="GO:0008615">
    <property type="term" value="P:pyridoxine biosynthetic process"/>
    <property type="evidence" value="ECO:0007669"/>
    <property type="project" value="InterPro"/>
</dbReference>
<evidence type="ECO:0000313" key="11">
    <source>
        <dbReference type="EMBL" id="KAK8861242.1"/>
    </source>
</evidence>
<sequence length="249" mass="28327">MSNSTQHLYGTPAPQPTSTDTHPSDPSSAPSNIHLTSHNQYKTPRLLPSHLSPNPLIQFNQWLASALSPAEGTPLVKEPEAMTLSTSLSHGIPSSRIVLLKTVDSRGFIFFTNYNSRKSRELSANPYASLAFYWREISRSVRVVGRVEKVSREESVEYFRTRPRGSQIGAWASEQSTEVGEETLEERVEKTEKRWEGTEVECPEHWGGWRVLPFEVEFWSGQPSRLHDRFRYTRPEGSDGEWTVKRLSP</sequence>
<dbReference type="GeneID" id="92179320"/>
<dbReference type="InterPro" id="IPR000659">
    <property type="entry name" value="Pyridox_Oxase"/>
</dbReference>
<evidence type="ECO:0000256" key="3">
    <source>
        <dbReference type="ARBA" id="ARBA00005037"/>
    </source>
</evidence>
<comment type="pathway">
    <text evidence="2">Cofactor metabolism; pyridoxal 5'-phosphate salvage; pyridoxal 5'-phosphate from pyridoxamine 5'-phosphate: step 1/1.</text>
</comment>
<reference evidence="11 12" key="1">
    <citation type="journal article" date="2024" name="bioRxiv">
        <title>Comparative genomics of Cryptococcus and Kwoniella reveals pathogenesis evolution and contrasting karyotype dynamics via intercentromeric recombination or chromosome fusion.</title>
        <authorList>
            <person name="Coelho M.A."/>
            <person name="David-Palma M."/>
            <person name="Shea T."/>
            <person name="Bowers K."/>
            <person name="McGinley-Smith S."/>
            <person name="Mohammad A.W."/>
            <person name="Gnirke A."/>
            <person name="Yurkov A.M."/>
            <person name="Nowrousian M."/>
            <person name="Sun S."/>
            <person name="Cuomo C.A."/>
            <person name="Heitman J."/>
        </authorList>
    </citation>
    <scope>NUCLEOTIDE SEQUENCE [LARGE SCALE GENOMIC DNA]</scope>
    <source>
        <strain evidence="11 12">CBS 13917</strain>
    </source>
</reference>
<dbReference type="Pfam" id="PF01243">
    <property type="entry name" value="PNPOx_N"/>
    <property type="match status" value="1"/>
</dbReference>
<dbReference type="PANTHER" id="PTHR10851:SF0">
    <property type="entry name" value="PYRIDOXINE-5'-PHOSPHATE OXIDASE"/>
    <property type="match status" value="1"/>
</dbReference>
<proteinExistence type="inferred from homology"/>
<evidence type="ECO:0000256" key="7">
    <source>
        <dbReference type="ARBA" id="ARBA00023002"/>
    </source>
</evidence>
<evidence type="ECO:0000313" key="12">
    <source>
        <dbReference type="Proteomes" id="UP001388673"/>
    </source>
</evidence>
<feature type="domain" description="Pyridoxamine 5'-phosphate oxidase N-terminal" evidence="9">
    <location>
        <begin position="75"/>
        <end position="183"/>
    </location>
</feature>
<dbReference type="SUPFAM" id="SSF50475">
    <property type="entry name" value="FMN-binding split barrel"/>
    <property type="match status" value="1"/>
</dbReference>
<evidence type="ECO:0000256" key="8">
    <source>
        <dbReference type="SAM" id="MobiDB-lite"/>
    </source>
</evidence>
<protein>
    <recommendedName>
        <fullName evidence="4">pyridoxal 5'-phosphate synthase</fullName>
        <ecNumber evidence="4">1.4.3.5</ecNumber>
    </recommendedName>
</protein>
<dbReference type="PANTHER" id="PTHR10851">
    <property type="entry name" value="PYRIDOXINE-5-PHOSPHATE OXIDASE"/>
    <property type="match status" value="1"/>
</dbReference>
<keyword evidence="7" id="KW-0560">Oxidoreductase</keyword>
<dbReference type="AlphaFoldDB" id="A0AAW0Z0T0"/>
<evidence type="ECO:0000256" key="2">
    <source>
        <dbReference type="ARBA" id="ARBA00004738"/>
    </source>
</evidence>
<name>A0AAW0Z0T0_9TREE</name>
<dbReference type="GO" id="GO:0004733">
    <property type="term" value="F:pyridoxamine phosphate oxidase activity"/>
    <property type="evidence" value="ECO:0007669"/>
    <property type="project" value="UniProtKB-EC"/>
</dbReference>
<keyword evidence="6" id="KW-0288">FMN</keyword>
<dbReference type="InterPro" id="IPR011576">
    <property type="entry name" value="Pyridox_Oxase_N"/>
</dbReference>
<evidence type="ECO:0000256" key="4">
    <source>
        <dbReference type="ARBA" id="ARBA00012801"/>
    </source>
</evidence>
<comment type="pathway">
    <text evidence="3">Cofactor metabolism; pyridoxal 5'-phosphate salvage; pyridoxal 5'-phosphate from pyridoxine 5'-phosphate: step 1/1.</text>
</comment>
<evidence type="ECO:0000256" key="6">
    <source>
        <dbReference type="ARBA" id="ARBA00022643"/>
    </source>
</evidence>
<dbReference type="NCBIfam" id="TIGR00558">
    <property type="entry name" value="pdxH"/>
    <property type="match status" value="1"/>
</dbReference>
<evidence type="ECO:0000259" key="9">
    <source>
        <dbReference type="Pfam" id="PF01243"/>
    </source>
</evidence>
<dbReference type="Gene3D" id="2.30.110.10">
    <property type="entry name" value="Electron Transport, Fmn-binding Protein, Chain A"/>
    <property type="match status" value="1"/>
</dbReference>
<feature type="compositionally biased region" description="Low complexity" evidence="8">
    <location>
        <begin position="16"/>
        <end position="31"/>
    </location>
</feature>
<dbReference type="KEGG" id="kne:92179320"/>
<dbReference type="InterPro" id="IPR019576">
    <property type="entry name" value="Pyridoxamine_oxidase_dimer_C"/>
</dbReference>
<dbReference type="Pfam" id="PF10590">
    <property type="entry name" value="PNP_phzG_C"/>
    <property type="match status" value="1"/>
</dbReference>
<dbReference type="EMBL" id="JBCAWK010000004">
    <property type="protein sequence ID" value="KAK8861242.1"/>
    <property type="molecule type" value="Genomic_DNA"/>
</dbReference>
<keyword evidence="12" id="KW-1185">Reference proteome</keyword>
<evidence type="ECO:0000256" key="1">
    <source>
        <dbReference type="ARBA" id="ARBA00001917"/>
    </source>
</evidence>